<evidence type="ECO:0000313" key="3">
    <source>
        <dbReference type="EMBL" id="MEX0386000.1"/>
    </source>
</evidence>
<reference evidence="3 4" key="1">
    <citation type="submission" date="2024-02" db="EMBL/GenBank/DDBJ databases">
        <title>New especies of Spiribacter isolated from saline water.</title>
        <authorList>
            <person name="Leon M.J."/>
            <person name="De La Haba R."/>
            <person name="Sanchez-Porro C."/>
            <person name="Ventosa A."/>
        </authorList>
    </citation>
    <scope>NUCLEOTIDE SEQUENCE [LARGE SCALE GENOMIC DNA]</scope>
    <source>
        <strain evidence="4">ag22IC4-227</strain>
    </source>
</reference>
<evidence type="ECO:0000313" key="4">
    <source>
        <dbReference type="Proteomes" id="UP001556653"/>
    </source>
</evidence>
<evidence type="ECO:0000256" key="1">
    <source>
        <dbReference type="SAM" id="MobiDB-lite"/>
    </source>
</evidence>
<gene>
    <name evidence="3" type="ORF">V6X64_03190</name>
</gene>
<dbReference type="PANTHER" id="PTHR34387:SF1">
    <property type="entry name" value="PERIPLASMIC IMMUNOGENIC PROTEIN"/>
    <property type="match status" value="1"/>
</dbReference>
<evidence type="ECO:0000256" key="2">
    <source>
        <dbReference type="SAM" id="SignalP"/>
    </source>
</evidence>
<dbReference type="InterPro" id="IPR052022">
    <property type="entry name" value="26kDa_periplasmic_antigen"/>
</dbReference>
<feature type="chain" id="PRO_5045454279" evidence="2">
    <location>
        <begin position="27"/>
        <end position="248"/>
    </location>
</feature>
<feature type="region of interest" description="Disordered" evidence="1">
    <location>
        <begin position="201"/>
        <end position="226"/>
    </location>
</feature>
<feature type="signal peptide" evidence="2">
    <location>
        <begin position="1"/>
        <end position="26"/>
    </location>
</feature>
<dbReference type="Pfam" id="PF04402">
    <property type="entry name" value="SIMPL"/>
    <property type="match status" value="1"/>
</dbReference>
<accession>A0ABV3S7P9</accession>
<dbReference type="InterPro" id="IPR007497">
    <property type="entry name" value="SIMPL/DUF541"/>
</dbReference>
<dbReference type="PANTHER" id="PTHR34387">
    <property type="entry name" value="SLR1258 PROTEIN"/>
    <property type="match status" value="1"/>
</dbReference>
<comment type="caution">
    <text evidence="3">The sequence shown here is derived from an EMBL/GenBank/DDBJ whole genome shotgun (WGS) entry which is preliminary data.</text>
</comment>
<dbReference type="RefSeq" id="WP_367966482.1">
    <property type="nucleotide sequence ID" value="NZ_JBAKFJ010000001.1"/>
</dbReference>
<dbReference type="Gene3D" id="3.30.110.170">
    <property type="entry name" value="Protein of unknown function (DUF541), domain 1"/>
    <property type="match status" value="1"/>
</dbReference>
<dbReference type="Proteomes" id="UP001556653">
    <property type="component" value="Unassembled WGS sequence"/>
</dbReference>
<dbReference type="EMBL" id="JBAKFJ010000001">
    <property type="protein sequence ID" value="MEX0386000.1"/>
    <property type="molecule type" value="Genomic_DNA"/>
</dbReference>
<keyword evidence="4" id="KW-1185">Reference proteome</keyword>
<name>A0ABV3S7P9_9GAMM</name>
<sequence length="248" mass="26879">MHRINCRHRFWIAMAALLGLGNAVQAQPATQCVDDVTTLTAQGEARIERPATHVDIHARFMERAQTSAAASNALEARFGPLLDRLRADTEKPMRLVAANASITPHWRYDDGDRTLSGFVATRMLRLTDVPVDEAGAWMQTLTDAEPDWLSLENYTARPEGGADAHPALAAAIRNARTRAETMAEALGQSIGEALCIHEVSAPSPRPMRSATLAATGPDDAAREPSIEPDTVIDHARVTVVFFLEPPSA</sequence>
<dbReference type="Gene3D" id="3.30.70.2970">
    <property type="entry name" value="Protein of unknown function (DUF541), domain 2"/>
    <property type="match status" value="1"/>
</dbReference>
<protein>
    <submittedName>
        <fullName evidence="3">SIMPL domain-containing protein</fullName>
    </submittedName>
</protein>
<proteinExistence type="predicted"/>
<keyword evidence="2" id="KW-0732">Signal</keyword>
<organism evidence="3 4">
    <name type="scientific">Spiribacter onubensis</name>
    <dbReference type="NCBI Taxonomy" id="3122420"/>
    <lineage>
        <taxon>Bacteria</taxon>
        <taxon>Pseudomonadati</taxon>
        <taxon>Pseudomonadota</taxon>
        <taxon>Gammaproteobacteria</taxon>
        <taxon>Chromatiales</taxon>
        <taxon>Ectothiorhodospiraceae</taxon>
        <taxon>Spiribacter</taxon>
    </lineage>
</organism>